<dbReference type="PIRSF" id="PIRSF001430">
    <property type="entry name" value="tRNA_psdUrid_synth"/>
    <property type="match status" value="1"/>
</dbReference>
<dbReference type="InterPro" id="IPR020103">
    <property type="entry name" value="PsdUridine_synth_cat_dom_sf"/>
</dbReference>
<organism evidence="9 10">
    <name type="scientific">Faecalimonas umbilicata</name>
    <dbReference type="NCBI Taxonomy" id="1912855"/>
    <lineage>
        <taxon>Bacteria</taxon>
        <taxon>Bacillati</taxon>
        <taxon>Bacillota</taxon>
        <taxon>Clostridia</taxon>
        <taxon>Lachnospirales</taxon>
        <taxon>Lachnospiraceae</taxon>
        <taxon>Faecalimonas</taxon>
    </lineage>
</organism>
<dbReference type="Proteomes" id="UP000294613">
    <property type="component" value="Unassembled WGS sequence"/>
</dbReference>
<feature type="domain" description="Pseudouridine synthase I TruA alpha/beta" evidence="7">
    <location>
        <begin position="9"/>
        <end position="104"/>
    </location>
</feature>
<dbReference type="Gene3D" id="3.30.70.660">
    <property type="entry name" value="Pseudouridine synthase I, catalytic domain, C-terminal subdomain"/>
    <property type="match status" value="1"/>
</dbReference>
<proteinExistence type="inferred from homology"/>
<keyword evidence="2 4" id="KW-0819">tRNA processing</keyword>
<dbReference type="GeneID" id="97507324"/>
<dbReference type="InterPro" id="IPR020097">
    <property type="entry name" value="PsdUridine_synth_TruA_a/b_dom"/>
</dbReference>
<feature type="binding site" evidence="4 5">
    <location>
        <position position="113"/>
    </location>
    <ligand>
        <name>substrate</name>
    </ligand>
</feature>
<dbReference type="GO" id="GO:0031119">
    <property type="term" value="P:tRNA pseudouridine synthesis"/>
    <property type="evidence" value="ECO:0007669"/>
    <property type="project" value="UniProtKB-UniRule"/>
</dbReference>
<dbReference type="InterPro" id="IPR001406">
    <property type="entry name" value="PsdUridine_synth_TruA"/>
</dbReference>
<dbReference type="HAMAP" id="MF_00171">
    <property type="entry name" value="TruA"/>
    <property type="match status" value="1"/>
</dbReference>
<comment type="similarity">
    <text evidence="1 4 6">Belongs to the tRNA pseudouridine synthase TruA family.</text>
</comment>
<evidence type="ECO:0000313" key="8">
    <source>
        <dbReference type="EMBL" id="GBU06457.1"/>
    </source>
</evidence>
<dbReference type="EMBL" id="SLZV01000047">
    <property type="protein sequence ID" value="TCS59978.1"/>
    <property type="molecule type" value="Genomic_DNA"/>
</dbReference>
<comment type="caution">
    <text evidence="4">Lacks conserved residue(s) required for the propagation of feature annotation.</text>
</comment>
<comment type="subunit">
    <text evidence="4">Homodimer.</text>
</comment>
<dbReference type="InterPro" id="IPR020095">
    <property type="entry name" value="PsdUridine_synth_TruA_C"/>
</dbReference>
<gene>
    <name evidence="4" type="primary">truA</name>
    <name evidence="8" type="synonym">truA2_2</name>
    <name evidence="9" type="ORF">EDD74_1476</name>
    <name evidence="8" type="ORF">FAEUMB_29980</name>
</gene>
<accession>A0A4R3J2E8</accession>
<feature type="domain" description="Pseudouridine synthase I TruA alpha/beta" evidence="7">
    <location>
        <begin position="146"/>
        <end position="247"/>
    </location>
</feature>
<evidence type="ECO:0000256" key="4">
    <source>
        <dbReference type="HAMAP-Rule" id="MF_00171"/>
    </source>
</evidence>
<dbReference type="PANTHER" id="PTHR11142">
    <property type="entry name" value="PSEUDOURIDYLATE SYNTHASE"/>
    <property type="match status" value="1"/>
</dbReference>
<name>A0A4R3J2E8_9FIRM</name>
<reference evidence="9 10" key="2">
    <citation type="submission" date="2019-03" db="EMBL/GenBank/DDBJ databases">
        <title>Genomic Encyclopedia of Type Strains, Phase IV (KMG-IV): sequencing the most valuable type-strain genomes for metagenomic binning, comparative biology and taxonomic classification.</title>
        <authorList>
            <person name="Goeker M."/>
        </authorList>
    </citation>
    <scope>NUCLEOTIDE SEQUENCE [LARGE SCALE GENOMIC DNA]</scope>
    <source>
        <strain evidence="9 10">DSM 103426</strain>
    </source>
</reference>
<comment type="catalytic activity">
    <reaction evidence="4 6">
        <text>uridine(38/39/40) in tRNA = pseudouridine(38/39/40) in tRNA</text>
        <dbReference type="Rhea" id="RHEA:22376"/>
        <dbReference type="Rhea" id="RHEA-COMP:10085"/>
        <dbReference type="Rhea" id="RHEA-COMP:10087"/>
        <dbReference type="ChEBI" id="CHEBI:65314"/>
        <dbReference type="ChEBI" id="CHEBI:65315"/>
        <dbReference type="EC" id="5.4.99.12"/>
    </reaction>
</comment>
<dbReference type="FunFam" id="3.30.70.580:FF:000001">
    <property type="entry name" value="tRNA pseudouridine synthase A"/>
    <property type="match status" value="1"/>
</dbReference>
<dbReference type="Pfam" id="PF01416">
    <property type="entry name" value="PseudoU_synth_1"/>
    <property type="match status" value="2"/>
</dbReference>
<protein>
    <recommendedName>
        <fullName evidence="4">tRNA pseudouridine synthase A</fullName>
        <ecNumber evidence="4">5.4.99.12</ecNumber>
    </recommendedName>
    <alternativeName>
        <fullName evidence="4">tRNA pseudouridine(38-40) synthase</fullName>
    </alternativeName>
    <alternativeName>
        <fullName evidence="4">tRNA pseudouridylate synthase I</fullName>
    </alternativeName>
    <alternativeName>
        <fullName evidence="4">tRNA-uridine isomerase I</fullName>
    </alternativeName>
</protein>
<comment type="function">
    <text evidence="4">Formation of pseudouridine at positions 38, 39 and 40 in the anticodon stem and loop of transfer RNAs.</text>
</comment>
<dbReference type="Gene3D" id="3.30.70.580">
    <property type="entry name" value="Pseudouridine synthase I, catalytic domain, N-terminal subdomain"/>
    <property type="match status" value="1"/>
</dbReference>
<evidence type="ECO:0000256" key="3">
    <source>
        <dbReference type="ARBA" id="ARBA00023235"/>
    </source>
</evidence>
<dbReference type="SUPFAM" id="SSF55120">
    <property type="entry name" value="Pseudouridine synthase"/>
    <property type="match status" value="1"/>
</dbReference>
<evidence type="ECO:0000259" key="7">
    <source>
        <dbReference type="Pfam" id="PF01416"/>
    </source>
</evidence>
<evidence type="ECO:0000256" key="6">
    <source>
        <dbReference type="RuleBase" id="RU003792"/>
    </source>
</evidence>
<comment type="caution">
    <text evidence="9">The sequence shown here is derived from an EMBL/GenBank/DDBJ whole genome shotgun (WGS) entry which is preliminary data.</text>
</comment>
<reference evidence="8 11" key="1">
    <citation type="journal article" date="2018" name="Int. J. Syst. Evol. Microbiol.">
        <title>Draft Genome Sequence of Faecalimonas umbilicata JCM 30896T, an Acetate-Producing Bacterium Isolated from Human Feces.</title>
        <authorList>
            <person name="Sakamoto M."/>
            <person name="Ikeyama N."/>
            <person name="Yuki M."/>
            <person name="Ohkuma M."/>
        </authorList>
    </citation>
    <scope>NUCLEOTIDE SEQUENCE [LARGE SCALE GENOMIC DNA]</scope>
    <source>
        <strain evidence="8 11">EGH7</strain>
    </source>
</reference>
<keyword evidence="3 4" id="KW-0413">Isomerase</keyword>
<dbReference type="GO" id="GO:0003723">
    <property type="term" value="F:RNA binding"/>
    <property type="evidence" value="ECO:0007669"/>
    <property type="project" value="InterPro"/>
</dbReference>
<evidence type="ECO:0000256" key="2">
    <source>
        <dbReference type="ARBA" id="ARBA00022694"/>
    </source>
</evidence>
<dbReference type="Proteomes" id="UP000702954">
    <property type="component" value="Unassembled WGS sequence"/>
</dbReference>
<dbReference type="RefSeq" id="WP_009262153.1">
    <property type="nucleotide sequence ID" value="NZ_AP031411.1"/>
</dbReference>
<dbReference type="PANTHER" id="PTHR11142:SF22">
    <property type="entry name" value="TRNA PSEUDOURIDINE SYNTHASE A 2"/>
    <property type="match status" value="1"/>
</dbReference>
<evidence type="ECO:0000313" key="9">
    <source>
        <dbReference type="EMBL" id="TCS59978.1"/>
    </source>
</evidence>
<dbReference type="GO" id="GO:0160147">
    <property type="term" value="F:tRNA pseudouridine(38-40) synthase activity"/>
    <property type="evidence" value="ECO:0007669"/>
    <property type="project" value="UniProtKB-EC"/>
</dbReference>
<evidence type="ECO:0000313" key="10">
    <source>
        <dbReference type="Proteomes" id="UP000294613"/>
    </source>
</evidence>
<dbReference type="AlphaFoldDB" id="A0A4R3J2E8"/>
<evidence type="ECO:0000256" key="1">
    <source>
        <dbReference type="ARBA" id="ARBA00009375"/>
    </source>
</evidence>
<dbReference type="CDD" id="cd02570">
    <property type="entry name" value="PseudoU_synth_EcTruA"/>
    <property type="match status" value="1"/>
</dbReference>
<evidence type="ECO:0000256" key="5">
    <source>
        <dbReference type="PIRSR" id="PIRSR001430-2"/>
    </source>
</evidence>
<sequence length="248" mass="28556">MRNILLTLEYDGSRYQGWQRLGKGESTNTVSNKILEVLKKMTNEDVELFCGARTEVGVHAYGQVVNFKTTTDMTLLEIKHYMNRYLPMDIAVLSVEEKPERFHASLNAKSRIYLYRVAIAEVPSVFDRKYTYHSFKKPDTELMKQAALLLAGKHDFKKFSTVKKNKSTEKEILNIDIYEDLEEIQITLEATDFLHNMPRMILSTLLDIGLGIRRKEEIDEIFSPTSSTVASAPCDPKGLYLQEVVYDR</sequence>
<dbReference type="EMBL" id="BHEO01000008">
    <property type="protein sequence ID" value="GBU06457.1"/>
    <property type="molecule type" value="Genomic_DNA"/>
</dbReference>
<keyword evidence="11" id="KW-1185">Reference proteome</keyword>
<evidence type="ECO:0000313" key="11">
    <source>
        <dbReference type="Proteomes" id="UP000702954"/>
    </source>
</evidence>
<dbReference type="EC" id="5.4.99.12" evidence="4"/>
<dbReference type="InterPro" id="IPR020094">
    <property type="entry name" value="TruA/RsuA/RluB/E/F_N"/>
</dbReference>